<dbReference type="Proteomes" id="UP000182229">
    <property type="component" value="Unassembled WGS sequence"/>
</dbReference>
<dbReference type="STRING" id="83449.BON30_16365"/>
<evidence type="ECO:0000313" key="2">
    <source>
        <dbReference type="EMBL" id="OJH39120.1"/>
    </source>
</evidence>
<comment type="caution">
    <text evidence="2">The sequence shown here is derived from an EMBL/GenBank/DDBJ whole genome shotgun (WGS) entry which is preliminary data.</text>
</comment>
<evidence type="ECO:0000256" key="1">
    <source>
        <dbReference type="SAM" id="SignalP"/>
    </source>
</evidence>
<feature type="chain" id="PRO_5012905620" evidence="1">
    <location>
        <begin position="21"/>
        <end position="150"/>
    </location>
</feature>
<dbReference type="RefSeq" id="WP_071899290.1">
    <property type="nucleotide sequence ID" value="NZ_MPIN01000004.1"/>
</dbReference>
<keyword evidence="3" id="KW-1185">Reference proteome</keyword>
<gene>
    <name evidence="2" type="ORF">BON30_16365</name>
</gene>
<feature type="signal peptide" evidence="1">
    <location>
        <begin position="1"/>
        <end position="20"/>
    </location>
</feature>
<protein>
    <submittedName>
        <fullName evidence="2">Uncharacterized protein</fullName>
    </submittedName>
</protein>
<dbReference type="AlphaFoldDB" id="A0A1L9BA15"/>
<reference evidence="3" key="1">
    <citation type="submission" date="2016-11" db="EMBL/GenBank/DDBJ databases">
        <authorList>
            <person name="Shukria A."/>
            <person name="Stevens D.C."/>
        </authorList>
    </citation>
    <scope>NUCLEOTIDE SEQUENCE [LARGE SCALE GENOMIC DNA]</scope>
    <source>
        <strain evidence="3">Cbfe23</strain>
    </source>
</reference>
<dbReference type="EMBL" id="MPIN01000004">
    <property type="protein sequence ID" value="OJH39120.1"/>
    <property type="molecule type" value="Genomic_DNA"/>
</dbReference>
<name>A0A1L9BA15_9BACT</name>
<sequence length="150" mass="17150">MRPPRLASLLLLTFALPALAGDAPGTRKVSRREEQRLLDEAVKRTNAACGAAMRMRIDWSTWAAQDPGERRPHEGCSAFLKVVEHICETSEGQGYMRRMLKTVRCEYQETGMVLGLGSREDDWVFFYSTAWERGPEYARKLENWMLKLAP</sequence>
<keyword evidence="1" id="KW-0732">Signal</keyword>
<organism evidence="2 3">
    <name type="scientific">Cystobacter ferrugineus</name>
    <dbReference type="NCBI Taxonomy" id="83449"/>
    <lineage>
        <taxon>Bacteria</taxon>
        <taxon>Pseudomonadati</taxon>
        <taxon>Myxococcota</taxon>
        <taxon>Myxococcia</taxon>
        <taxon>Myxococcales</taxon>
        <taxon>Cystobacterineae</taxon>
        <taxon>Archangiaceae</taxon>
        <taxon>Cystobacter</taxon>
    </lineage>
</organism>
<reference evidence="2 3" key="2">
    <citation type="submission" date="2016-12" db="EMBL/GenBank/DDBJ databases">
        <title>Draft Genome Sequence of Cystobacter ferrugineus Strain Cbfe23.</title>
        <authorList>
            <person name="Akbar S."/>
            <person name="Dowd S.E."/>
            <person name="Stevens D.C."/>
        </authorList>
    </citation>
    <scope>NUCLEOTIDE SEQUENCE [LARGE SCALE GENOMIC DNA]</scope>
    <source>
        <strain evidence="2 3">Cbfe23</strain>
    </source>
</reference>
<evidence type="ECO:0000313" key="3">
    <source>
        <dbReference type="Proteomes" id="UP000182229"/>
    </source>
</evidence>
<proteinExistence type="predicted"/>
<accession>A0A1L9BA15</accession>